<keyword evidence="6" id="KW-0472">Membrane</keyword>
<evidence type="ECO:0000256" key="2">
    <source>
        <dbReference type="ARBA" id="ARBA00008163"/>
    </source>
</evidence>
<dbReference type="Pfam" id="PF03349">
    <property type="entry name" value="Toluene_X"/>
    <property type="match status" value="1"/>
</dbReference>
<evidence type="ECO:0000313" key="10">
    <source>
        <dbReference type="Proteomes" id="UP001209755"/>
    </source>
</evidence>
<gene>
    <name evidence="9" type="ORF">M2319_000619</name>
</gene>
<dbReference type="Gene3D" id="2.40.160.60">
    <property type="entry name" value="Outer membrane protein transport protein (OMPP1/FadL/TodX)"/>
    <property type="match status" value="1"/>
</dbReference>
<dbReference type="SUPFAM" id="SSF56935">
    <property type="entry name" value="Porins"/>
    <property type="match status" value="1"/>
</dbReference>
<proteinExistence type="inferred from homology"/>
<evidence type="ECO:0000256" key="3">
    <source>
        <dbReference type="ARBA" id="ARBA00022452"/>
    </source>
</evidence>
<keyword evidence="7" id="KW-0998">Cell outer membrane</keyword>
<dbReference type="PANTHER" id="PTHR35093">
    <property type="entry name" value="OUTER MEMBRANE PROTEIN NMB0088-RELATED"/>
    <property type="match status" value="1"/>
</dbReference>
<evidence type="ECO:0000256" key="7">
    <source>
        <dbReference type="ARBA" id="ARBA00023237"/>
    </source>
</evidence>
<dbReference type="InterPro" id="IPR005017">
    <property type="entry name" value="OMPP1/FadL/TodX"/>
</dbReference>
<keyword evidence="3" id="KW-1134">Transmembrane beta strand</keyword>
<name>A0ABT3H7C9_9HYPH</name>
<dbReference type="RefSeq" id="WP_264599975.1">
    <property type="nucleotide sequence ID" value="NZ_JAOQNS010000002.1"/>
</dbReference>
<sequence>MNTRTFAVSILALSASALMALPAAATEGYFQHGYGARSKALAGAGVADSADATAPANNPAGLVNAGDQIDFAFSLFSPRRSFKGTGGFGFTPLGEYDSGSEYFAMPNMAVSYKLDADSAIGLMVIGNGGMNTDWSAMPRTFTNGPCINPVSGLPRPFARGTYCNGKAGVNLGQMLIGATYARRMGPVSFGLTPMLAVQWFKAQGLGAFAGSSNSPGNLTGNQHDWSYGGGFRGGLQFDVTDRIRLGLAGQTPMWMTKLDDYSGLFANGGEFDIPPSATIGVAFDATPDVTLMFDYQRIWYSTVDAIGNPSRNILTCPPGGGAPGCLGGSNGAGFGWEDVDIFKVAVEWNATQDLTLRAGYAYNTQPINGRDAMFNILAPGVVQHHITGGLKYDVNERNSFELTGAFMPKTTIHGRELPPPFGAGAGHGVDLSMSQFDITAGWTYRFGDLTPSVDLDDEPVIRKY</sequence>
<dbReference type="PANTHER" id="PTHR35093:SF8">
    <property type="entry name" value="OUTER MEMBRANE PROTEIN NMB0088-RELATED"/>
    <property type="match status" value="1"/>
</dbReference>
<dbReference type="Proteomes" id="UP001209755">
    <property type="component" value="Unassembled WGS sequence"/>
</dbReference>
<evidence type="ECO:0000313" key="9">
    <source>
        <dbReference type="EMBL" id="MCW2306300.1"/>
    </source>
</evidence>
<protein>
    <submittedName>
        <fullName evidence="9">Long-chain fatty acid transport protein</fullName>
    </submittedName>
</protein>
<evidence type="ECO:0000256" key="8">
    <source>
        <dbReference type="SAM" id="SignalP"/>
    </source>
</evidence>
<keyword evidence="5 8" id="KW-0732">Signal</keyword>
<evidence type="ECO:0000256" key="6">
    <source>
        <dbReference type="ARBA" id="ARBA00023136"/>
    </source>
</evidence>
<feature type="chain" id="PRO_5046035588" evidence="8">
    <location>
        <begin position="26"/>
        <end position="464"/>
    </location>
</feature>
<comment type="similarity">
    <text evidence="2">Belongs to the OmpP1/FadL family.</text>
</comment>
<reference evidence="10" key="1">
    <citation type="submission" date="2023-07" db="EMBL/GenBank/DDBJ databases">
        <title>Genome sequencing of Purple Non-Sulfur Bacteria from various extreme environments.</title>
        <authorList>
            <person name="Mayer M."/>
        </authorList>
    </citation>
    <scope>NUCLEOTIDE SEQUENCE [LARGE SCALE GENOMIC DNA]</scope>
    <source>
        <strain evidence="10">DSM 17935</strain>
    </source>
</reference>
<feature type="signal peptide" evidence="8">
    <location>
        <begin position="1"/>
        <end position="25"/>
    </location>
</feature>
<dbReference type="EMBL" id="JAOQNS010000002">
    <property type="protein sequence ID" value="MCW2306300.1"/>
    <property type="molecule type" value="Genomic_DNA"/>
</dbReference>
<accession>A0ABT3H7C9</accession>
<keyword evidence="4" id="KW-0812">Transmembrane</keyword>
<evidence type="ECO:0000256" key="1">
    <source>
        <dbReference type="ARBA" id="ARBA00004571"/>
    </source>
</evidence>
<organism evidence="9 10">
    <name type="scientific">Rhodobium gokarnense</name>
    <dbReference type="NCBI Taxonomy" id="364296"/>
    <lineage>
        <taxon>Bacteria</taxon>
        <taxon>Pseudomonadati</taxon>
        <taxon>Pseudomonadota</taxon>
        <taxon>Alphaproteobacteria</taxon>
        <taxon>Hyphomicrobiales</taxon>
        <taxon>Rhodobiaceae</taxon>
        <taxon>Rhodobium</taxon>
    </lineage>
</organism>
<evidence type="ECO:0000256" key="4">
    <source>
        <dbReference type="ARBA" id="ARBA00022692"/>
    </source>
</evidence>
<keyword evidence="10" id="KW-1185">Reference proteome</keyword>
<evidence type="ECO:0000256" key="5">
    <source>
        <dbReference type="ARBA" id="ARBA00022729"/>
    </source>
</evidence>
<comment type="subcellular location">
    <subcellularLocation>
        <location evidence="1">Cell outer membrane</location>
        <topology evidence="1">Multi-pass membrane protein</topology>
    </subcellularLocation>
</comment>
<comment type="caution">
    <text evidence="9">The sequence shown here is derived from an EMBL/GenBank/DDBJ whole genome shotgun (WGS) entry which is preliminary data.</text>
</comment>